<dbReference type="InterPro" id="IPR034363">
    <property type="entry name" value="eIF3B_RRM"/>
</dbReference>
<keyword evidence="3 6" id="KW-0396">Initiation factor</keyword>
<dbReference type="PIRSF" id="PIRSF036424">
    <property type="entry name" value="eIF3b"/>
    <property type="match status" value="1"/>
</dbReference>
<keyword evidence="11" id="KW-1185">Reference proteome</keyword>
<dbReference type="GO" id="GO:0016282">
    <property type="term" value="C:eukaryotic 43S preinitiation complex"/>
    <property type="evidence" value="ECO:0007669"/>
    <property type="project" value="UniProtKB-UniRule"/>
</dbReference>
<comment type="similarity">
    <text evidence="6 7">Belongs to the eIF-3 subunit B family.</text>
</comment>
<dbReference type="CDD" id="cd12278">
    <property type="entry name" value="RRM_eIF3B"/>
    <property type="match status" value="1"/>
</dbReference>
<evidence type="ECO:0000256" key="7">
    <source>
        <dbReference type="PIRNR" id="PIRNR036424"/>
    </source>
</evidence>
<dbReference type="Gene3D" id="3.30.70.330">
    <property type="match status" value="1"/>
</dbReference>
<dbReference type="GO" id="GO:0031369">
    <property type="term" value="F:translation initiation factor binding"/>
    <property type="evidence" value="ECO:0007669"/>
    <property type="project" value="InterPro"/>
</dbReference>
<proteinExistence type="inferred from homology"/>
<accession>A0A5J4YTF7</accession>
<dbReference type="GO" id="GO:0033290">
    <property type="term" value="C:eukaryotic 48S preinitiation complex"/>
    <property type="evidence" value="ECO:0007669"/>
    <property type="project" value="UniProtKB-UniRule"/>
</dbReference>
<evidence type="ECO:0000256" key="6">
    <source>
        <dbReference type="HAMAP-Rule" id="MF_03001"/>
    </source>
</evidence>
<dbReference type="SUPFAM" id="SSF82171">
    <property type="entry name" value="DPP6 N-terminal domain-like"/>
    <property type="match status" value="1"/>
</dbReference>
<comment type="function">
    <text evidence="7">Component of the eukaryotic translation initiation factor 3 (eIF-3) complex, which is involved in protein synthesis and, together with other initiation factors, stimulates binding of mRNA and methionyl-tRNAi to the 40S ribosome.</text>
</comment>
<evidence type="ECO:0000256" key="5">
    <source>
        <dbReference type="ARBA" id="ARBA00022917"/>
    </source>
</evidence>
<comment type="caution">
    <text evidence="10">The sequence shown here is derived from an EMBL/GenBank/DDBJ whole genome shotgun (WGS) entry which is preliminary data.</text>
</comment>
<keyword evidence="4 6" id="KW-0694">RNA-binding</keyword>
<dbReference type="GO" id="GO:0003723">
    <property type="term" value="F:RNA binding"/>
    <property type="evidence" value="ECO:0007669"/>
    <property type="project" value="UniProtKB-UniRule"/>
</dbReference>
<dbReference type="InterPro" id="IPR013979">
    <property type="entry name" value="TIF_beta_prop-like"/>
</dbReference>
<dbReference type="InterPro" id="IPR011400">
    <property type="entry name" value="EIF3B"/>
</dbReference>
<evidence type="ECO:0000256" key="3">
    <source>
        <dbReference type="ARBA" id="ARBA00022540"/>
    </source>
</evidence>
<organism evidence="10 11">
    <name type="scientific">Porphyridium purpureum</name>
    <name type="common">Red alga</name>
    <name type="synonym">Porphyridium cruentum</name>
    <dbReference type="NCBI Taxonomy" id="35688"/>
    <lineage>
        <taxon>Eukaryota</taxon>
        <taxon>Rhodophyta</taxon>
        <taxon>Bangiophyceae</taxon>
        <taxon>Porphyridiales</taxon>
        <taxon>Porphyridiaceae</taxon>
        <taxon>Porphyridium</taxon>
    </lineage>
</organism>
<dbReference type="GO" id="GO:0001732">
    <property type="term" value="P:formation of cytoplasmic translation initiation complex"/>
    <property type="evidence" value="ECO:0007669"/>
    <property type="project" value="UniProtKB-UniRule"/>
</dbReference>
<dbReference type="InterPro" id="IPR012677">
    <property type="entry name" value="Nucleotide-bd_a/b_plait_sf"/>
</dbReference>
<reference evidence="11" key="1">
    <citation type="journal article" date="2019" name="Nat. Commun.">
        <title>Expansion of phycobilisome linker gene families in mesophilic red algae.</title>
        <authorList>
            <person name="Lee J."/>
            <person name="Kim D."/>
            <person name="Bhattacharya D."/>
            <person name="Yoon H.S."/>
        </authorList>
    </citation>
    <scope>NUCLEOTIDE SEQUENCE [LARGE SCALE GENOMIC DNA]</scope>
    <source>
        <strain evidence="11">CCMP 1328</strain>
    </source>
</reference>
<name>A0A5J4YTF7_PORPP</name>
<evidence type="ECO:0000256" key="1">
    <source>
        <dbReference type="ARBA" id="ARBA00004496"/>
    </source>
</evidence>
<sequence length="719" mass="81878">MEEDGRVGEEERESQREAFLRDAESSLLVVDNLPRVGLDKVDKLRGVLLKIFKEIGQLAPVVTSTSADGQAQTPGASDGGVFLPVDAATQQSKGFAIVRYKKPSHAEMALKATNGYQLDKNHQLVTCSLADVRRVQAVTDDFREPDEVARLKQAPATVVDTSAWLMDVRGREQFCIRHGDETEIYWQDSVLRAERDYARTHWTDSKVLWSPRGSYLTTFHAQGIALWGGSAWEKVVRFPHKNVKFALFSPNEKYVITSNALEVERDNPKDPQSIKVWEVATGRCLRGFLGEPAGKKMEWPVFTWNHEDSMFARMGPGVISVYGVETMSLLDKKSIKIPDVQRFTWSPTDNVMAYWTPENSDAPARVTLLELPSKRELRNNALFSVDGIVMNWHPQGDYLCCLVNRMTKSKKGRFPTLELFRMRPKGIPIETMEFKEGESITNFGWEPRGHRFAFMLSDGSPGGRWDVQIHTMQGNPAPGAAASVDMIKPVWTLEQKTISHLFWSPQGSILLLAGLTSTQNGSLEWVHVSDKEIISSGEHFQATDVKWDPSGRFVASSVPFQRSSLESGYMIWNCVGRELHSAGHDVFYEFLWRPTPPSVLVKSQLNEMKKNIKSFRDRYEKEDQELKESRRSGKAATRQREREEWQRILQQAAERFELEREMRMRARGGKFDYDATRIPQDGASLGFRRIETVIEHVVELREEVDMERGKLVNSDDDRD</sequence>
<dbReference type="HAMAP" id="MF_03001">
    <property type="entry name" value="eIF3b"/>
    <property type="match status" value="1"/>
</dbReference>
<protein>
    <recommendedName>
        <fullName evidence="6 7">Eukaryotic translation initiation factor 3 subunit B</fullName>
        <shortName evidence="6 7">eIF3b</shortName>
    </recommendedName>
    <alternativeName>
        <fullName evidence="6">Eukaryotic translation initiation factor 3 subunit 9</fullName>
    </alternativeName>
</protein>
<dbReference type="GO" id="GO:0003743">
    <property type="term" value="F:translation initiation factor activity"/>
    <property type="evidence" value="ECO:0007669"/>
    <property type="project" value="UniProtKB-UniRule"/>
</dbReference>
<dbReference type="Pfam" id="PF00076">
    <property type="entry name" value="RRM_1"/>
    <property type="match status" value="1"/>
</dbReference>
<dbReference type="GO" id="GO:0005852">
    <property type="term" value="C:eukaryotic translation initiation factor 3 complex"/>
    <property type="evidence" value="ECO:0007669"/>
    <property type="project" value="UniProtKB-UniRule"/>
</dbReference>
<evidence type="ECO:0000256" key="2">
    <source>
        <dbReference type="ARBA" id="ARBA00022490"/>
    </source>
</evidence>
<evidence type="ECO:0000259" key="9">
    <source>
        <dbReference type="PROSITE" id="PS50102"/>
    </source>
</evidence>
<comment type="function">
    <text evidence="6">RNA-binding component of the eukaryotic translation initiation factor 3 (eIF-3) complex, which is involved in protein synthesis of a specialized repertoire of mRNAs and, together with other initiation factors, stimulates binding of mRNA and methionyl-tRNAi to the 40S ribosome. The eIF-3 complex specifically targets and initiates translation of a subset of mRNAs involved in cell proliferation.</text>
</comment>
<feature type="domain" description="RRM" evidence="9">
    <location>
        <begin position="26"/>
        <end position="132"/>
    </location>
</feature>
<gene>
    <name evidence="10" type="ORF">FVE85_3959</name>
</gene>
<dbReference type="AlphaFoldDB" id="A0A5J4YTF7"/>
<dbReference type="OMA" id="LWGGPQF"/>
<dbReference type="EMBL" id="VRMN01000005">
    <property type="protein sequence ID" value="KAA8493984.1"/>
    <property type="molecule type" value="Genomic_DNA"/>
</dbReference>
<dbReference type="Gene3D" id="2.130.10.10">
    <property type="entry name" value="YVTN repeat-like/Quinoprotein amine dehydrogenase"/>
    <property type="match status" value="2"/>
</dbReference>
<dbReference type="InterPro" id="IPR015943">
    <property type="entry name" value="WD40/YVTN_repeat-like_dom_sf"/>
</dbReference>
<dbReference type="Pfam" id="PF08662">
    <property type="entry name" value="eIF2A"/>
    <property type="match status" value="1"/>
</dbReference>
<keyword evidence="2 6" id="KW-0963">Cytoplasm</keyword>
<dbReference type="Proteomes" id="UP000324585">
    <property type="component" value="Unassembled WGS sequence"/>
</dbReference>
<dbReference type="PANTHER" id="PTHR14068:SF0">
    <property type="entry name" value="EUKARYOTIC TRANSLATION INITIATION FACTOR 3 SUBUNIT B"/>
    <property type="match status" value="1"/>
</dbReference>
<dbReference type="PROSITE" id="PS50102">
    <property type="entry name" value="RRM"/>
    <property type="match status" value="1"/>
</dbReference>
<feature type="region of interest" description="Disordered" evidence="8">
    <location>
        <begin position="623"/>
        <end position="642"/>
    </location>
</feature>
<evidence type="ECO:0000313" key="10">
    <source>
        <dbReference type="EMBL" id="KAA8493984.1"/>
    </source>
</evidence>
<comment type="subunit">
    <text evidence="6 7">Component of the eukaryotic translation initiation factor 3 (eIF-3) complex.</text>
</comment>
<dbReference type="InterPro" id="IPR035979">
    <property type="entry name" value="RBD_domain_sf"/>
</dbReference>
<dbReference type="OrthoDB" id="10250414at2759"/>
<comment type="subcellular location">
    <subcellularLocation>
        <location evidence="1 6 7">Cytoplasm</location>
    </subcellularLocation>
</comment>
<evidence type="ECO:0000256" key="8">
    <source>
        <dbReference type="SAM" id="MobiDB-lite"/>
    </source>
</evidence>
<evidence type="ECO:0000256" key="4">
    <source>
        <dbReference type="ARBA" id="ARBA00022884"/>
    </source>
</evidence>
<evidence type="ECO:0000313" key="11">
    <source>
        <dbReference type="Proteomes" id="UP000324585"/>
    </source>
</evidence>
<dbReference type="InterPro" id="IPR000504">
    <property type="entry name" value="RRM_dom"/>
</dbReference>
<dbReference type="SUPFAM" id="SSF54928">
    <property type="entry name" value="RNA-binding domain, RBD"/>
    <property type="match status" value="1"/>
</dbReference>
<dbReference type="PANTHER" id="PTHR14068">
    <property type="entry name" value="EUKARYOTIC TRANSLATION INITIATION FACTOR 3 EIF3 -RELATED"/>
    <property type="match status" value="1"/>
</dbReference>
<keyword evidence="5 6" id="KW-0648">Protein biosynthesis</keyword>